<dbReference type="Proteomes" id="UP001604043">
    <property type="component" value="Unassembled WGS sequence"/>
</dbReference>
<dbReference type="EMBL" id="JBAFUR010000003">
    <property type="protein sequence ID" value="MFG1253375.1"/>
    <property type="molecule type" value="Genomic_DNA"/>
</dbReference>
<evidence type="ECO:0000313" key="3">
    <source>
        <dbReference type="EMBL" id="MFG1253375.1"/>
    </source>
</evidence>
<dbReference type="RefSeq" id="WP_394009471.1">
    <property type="nucleotide sequence ID" value="NZ_JBAFUR010000003.1"/>
</dbReference>
<reference evidence="3 4" key="1">
    <citation type="submission" date="2024-02" db="EMBL/GenBank/DDBJ databases">
        <title>Expansion and revision of Xanthobacter and proposal of Roseixanthobacter gen. nov.</title>
        <authorList>
            <person name="Soltysiak M.P.M."/>
            <person name="Jalihal A."/>
            <person name="Ory A."/>
            <person name="Chrisophersen C."/>
            <person name="Lee A.D."/>
            <person name="Boulton J."/>
            <person name="Springer M."/>
        </authorList>
    </citation>
    <scope>NUCLEOTIDE SEQUENCE [LARGE SCALE GENOMIC DNA]</scope>
    <source>
        <strain evidence="3 4">CB5</strain>
    </source>
</reference>
<evidence type="ECO:0000256" key="1">
    <source>
        <dbReference type="SAM" id="SignalP"/>
    </source>
</evidence>
<evidence type="ECO:0000259" key="2">
    <source>
        <dbReference type="Pfam" id="PF11412"/>
    </source>
</evidence>
<comment type="caution">
    <text evidence="3">The sequence shown here is derived from an EMBL/GenBank/DDBJ whole genome shotgun (WGS) entry which is preliminary data.</text>
</comment>
<keyword evidence="1" id="KW-0732">Signal</keyword>
<sequence length="301" mass="31267">MTSTPQRALGAWPAVRPAFLLSSRGVFARALLAGAMLAALSPAAWAASAPPVKVPGADVVLMAGAVSGTTADAGIELKLAPGWKTYWRYPGDSGVPPTLDWSGSENIARVEMEWPAPKRFADGGGGFSIGYKGAVLFPLKVELKDKDKPARLALAFDFAVCEALCMPARADLSIALGGDAGAEASRISAARAALPVERPLGVAEPTSVQKVELDASAEPPRLVIEVRAQNPKADLFAEGPDRWALPLPQKTMLPDGAARFELPLDGVPAGTDPSGTPLTLTLVDGTKAIVTTVPVPKLPPR</sequence>
<keyword evidence="4" id="KW-1185">Reference proteome</keyword>
<dbReference type="InterPro" id="IPR028250">
    <property type="entry name" value="DsbDN"/>
</dbReference>
<feature type="domain" description="Thiol:disulfide interchange protein DsbD N-terminal" evidence="2">
    <location>
        <begin position="67"/>
        <end position="172"/>
    </location>
</feature>
<accession>A0ABW6ZHV7</accession>
<dbReference type="Pfam" id="PF11412">
    <property type="entry name" value="DsbD_N"/>
    <property type="match status" value="1"/>
</dbReference>
<name>A0ABW6ZHV7_9HYPH</name>
<proteinExistence type="predicted"/>
<organism evidence="3 4">
    <name type="scientific">Xanthobacter aminoxidans</name>
    <dbReference type="NCBI Taxonomy" id="186280"/>
    <lineage>
        <taxon>Bacteria</taxon>
        <taxon>Pseudomonadati</taxon>
        <taxon>Pseudomonadota</taxon>
        <taxon>Alphaproteobacteria</taxon>
        <taxon>Hyphomicrobiales</taxon>
        <taxon>Xanthobacteraceae</taxon>
        <taxon>Xanthobacter</taxon>
    </lineage>
</organism>
<evidence type="ECO:0000313" key="4">
    <source>
        <dbReference type="Proteomes" id="UP001604043"/>
    </source>
</evidence>
<feature type="signal peptide" evidence="1">
    <location>
        <begin position="1"/>
        <end position="46"/>
    </location>
</feature>
<gene>
    <name evidence="3" type="ORF">V5F30_14295</name>
</gene>
<protein>
    <submittedName>
        <fullName evidence="3">Protein-disulfide reductase DsbD domain-containing protein</fullName>
    </submittedName>
</protein>
<feature type="chain" id="PRO_5045812744" evidence="1">
    <location>
        <begin position="47"/>
        <end position="301"/>
    </location>
</feature>